<dbReference type="InParanoid" id="A0A0C3PVH8"/>
<evidence type="ECO:0000313" key="1">
    <source>
        <dbReference type="EMBL" id="KIO13286.1"/>
    </source>
</evidence>
<proteinExistence type="predicted"/>
<reference evidence="2" key="2">
    <citation type="submission" date="2015-01" db="EMBL/GenBank/DDBJ databases">
        <title>Evolutionary Origins and Diversification of the Mycorrhizal Mutualists.</title>
        <authorList>
            <consortium name="DOE Joint Genome Institute"/>
            <consortium name="Mycorrhizal Genomics Consortium"/>
            <person name="Kohler A."/>
            <person name="Kuo A."/>
            <person name="Nagy L.G."/>
            <person name="Floudas D."/>
            <person name="Copeland A."/>
            <person name="Barry K.W."/>
            <person name="Cichocki N."/>
            <person name="Veneault-Fourrey C."/>
            <person name="LaButti K."/>
            <person name="Lindquist E.A."/>
            <person name="Lipzen A."/>
            <person name="Lundell T."/>
            <person name="Morin E."/>
            <person name="Murat C."/>
            <person name="Riley R."/>
            <person name="Ohm R."/>
            <person name="Sun H."/>
            <person name="Tunlid A."/>
            <person name="Henrissat B."/>
            <person name="Grigoriev I.V."/>
            <person name="Hibbett D.S."/>
            <person name="Martin F."/>
        </authorList>
    </citation>
    <scope>NUCLEOTIDE SEQUENCE [LARGE SCALE GENOMIC DNA]</scope>
    <source>
        <strain evidence="2">Marx 270</strain>
    </source>
</reference>
<name>A0A0C3PVH8_PISTI</name>
<accession>A0A0C3PVH8</accession>
<dbReference type="Proteomes" id="UP000054217">
    <property type="component" value="Unassembled WGS sequence"/>
</dbReference>
<dbReference type="HOGENOM" id="CLU_2606972_0_0_1"/>
<protein>
    <submittedName>
        <fullName evidence="1">Uncharacterized protein</fullName>
    </submittedName>
</protein>
<reference evidence="1 2" key="1">
    <citation type="submission" date="2014-04" db="EMBL/GenBank/DDBJ databases">
        <authorList>
            <consortium name="DOE Joint Genome Institute"/>
            <person name="Kuo A."/>
            <person name="Kohler A."/>
            <person name="Costa M.D."/>
            <person name="Nagy L.G."/>
            <person name="Floudas D."/>
            <person name="Copeland A."/>
            <person name="Barry K.W."/>
            <person name="Cichocki N."/>
            <person name="Veneault-Fourrey C."/>
            <person name="LaButti K."/>
            <person name="Lindquist E.A."/>
            <person name="Lipzen A."/>
            <person name="Lundell T."/>
            <person name="Morin E."/>
            <person name="Murat C."/>
            <person name="Sun H."/>
            <person name="Tunlid A."/>
            <person name="Henrissat B."/>
            <person name="Grigoriev I.V."/>
            <person name="Hibbett D.S."/>
            <person name="Martin F."/>
            <person name="Nordberg H.P."/>
            <person name="Cantor M.N."/>
            <person name="Hua S.X."/>
        </authorList>
    </citation>
    <scope>NUCLEOTIDE SEQUENCE [LARGE SCALE GENOMIC DNA]</scope>
    <source>
        <strain evidence="1 2">Marx 270</strain>
    </source>
</reference>
<dbReference type="AlphaFoldDB" id="A0A0C3PVH8"/>
<keyword evidence="2" id="KW-1185">Reference proteome</keyword>
<gene>
    <name evidence="1" type="ORF">M404DRAFT_992847</name>
</gene>
<sequence>MTKRQNYVSSKVTLLVPKTLNALRYGPNNSRGETEDRSRSHAIARKTDPKYAYIKDHRTEMQCGKDEACSELRIIHLRF</sequence>
<dbReference type="EMBL" id="KN831946">
    <property type="protein sequence ID" value="KIO13286.1"/>
    <property type="molecule type" value="Genomic_DNA"/>
</dbReference>
<organism evidence="1 2">
    <name type="scientific">Pisolithus tinctorius Marx 270</name>
    <dbReference type="NCBI Taxonomy" id="870435"/>
    <lineage>
        <taxon>Eukaryota</taxon>
        <taxon>Fungi</taxon>
        <taxon>Dikarya</taxon>
        <taxon>Basidiomycota</taxon>
        <taxon>Agaricomycotina</taxon>
        <taxon>Agaricomycetes</taxon>
        <taxon>Agaricomycetidae</taxon>
        <taxon>Boletales</taxon>
        <taxon>Sclerodermatineae</taxon>
        <taxon>Pisolithaceae</taxon>
        <taxon>Pisolithus</taxon>
    </lineage>
</organism>
<evidence type="ECO:0000313" key="2">
    <source>
        <dbReference type="Proteomes" id="UP000054217"/>
    </source>
</evidence>